<dbReference type="PANTHER" id="PTHR10924">
    <property type="entry name" value="MAJOR FACILITATOR SUPERFAMILY PROTEIN-RELATED"/>
    <property type="match status" value="1"/>
</dbReference>
<feature type="domain" description="Major facilitator superfamily (MFS) profile" evidence="6">
    <location>
        <begin position="9"/>
        <end position="407"/>
    </location>
</feature>
<dbReference type="Proteomes" id="UP000008144">
    <property type="component" value="Chromosome 3"/>
</dbReference>
<evidence type="ECO:0000256" key="3">
    <source>
        <dbReference type="ARBA" id="ARBA00022989"/>
    </source>
</evidence>
<feature type="transmembrane region" description="Helical" evidence="5">
    <location>
        <begin position="74"/>
        <end position="92"/>
    </location>
</feature>
<dbReference type="AlphaFoldDB" id="H2Y3F0"/>
<dbReference type="PANTHER" id="PTHR10924:SF4">
    <property type="entry name" value="GH15861P"/>
    <property type="match status" value="1"/>
</dbReference>
<dbReference type="InterPro" id="IPR036259">
    <property type="entry name" value="MFS_trans_sf"/>
</dbReference>
<reference evidence="7" key="3">
    <citation type="submission" date="2025-08" db="UniProtKB">
        <authorList>
            <consortium name="Ensembl"/>
        </authorList>
    </citation>
    <scope>IDENTIFICATION</scope>
</reference>
<dbReference type="Pfam" id="PF07690">
    <property type="entry name" value="MFS_1"/>
    <property type="match status" value="1"/>
</dbReference>
<evidence type="ECO:0000256" key="5">
    <source>
        <dbReference type="SAM" id="Phobius"/>
    </source>
</evidence>
<evidence type="ECO:0000256" key="4">
    <source>
        <dbReference type="ARBA" id="ARBA00023136"/>
    </source>
</evidence>
<feature type="transmembrane region" description="Helical" evidence="5">
    <location>
        <begin position="325"/>
        <end position="344"/>
    </location>
</feature>
<organism evidence="7 8">
    <name type="scientific">Ciona intestinalis</name>
    <name type="common">Transparent sea squirt</name>
    <name type="synonym">Ascidia intestinalis</name>
    <dbReference type="NCBI Taxonomy" id="7719"/>
    <lineage>
        <taxon>Eukaryota</taxon>
        <taxon>Metazoa</taxon>
        <taxon>Chordata</taxon>
        <taxon>Tunicata</taxon>
        <taxon>Ascidiacea</taxon>
        <taxon>Phlebobranchia</taxon>
        <taxon>Cionidae</taxon>
        <taxon>Ciona</taxon>
    </lineage>
</organism>
<feature type="transmembrane region" description="Helical" evidence="5">
    <location>
        <begin position="7"/>
        <end position="30"/>
    </location>
</feature>
<dbReference type="InterPro" id="IPR049680">
    <property type="entry name" value="FLVCR1-2_SLC49-like"/>
</dbReference>
<reference evidence="7" key="2">
    <citation type="journal article" date="2008" name="Genome Biol.">
        <title>Improved genome assembly and evidence-based global gene model set for the chordate Ciona intestinalis: new insight into intron and operon populations.</title>
        <authorList>
            <person name="Satou Y."/>
            <person name="Mineta K."/>
            <person name="Ogasawara M."/>
            <person name="Sasakura Y."/>
            <person name="Shoguchi E."/>
            <person name="Ueno K."/>
            <person name="Yamada L."/>
            <person name="Matsumoto J."/>
            <person name="Wasserscheid J."/>
            <person name="Dewar K."/>
            <person name="Wiley G.B."/>
            <person name="Macmil S.L."/>
            <person name="Roe B.A."/>
            <person name="Zeller R.W."/>
            <person name="Hastings K.E."/>
            <person name="Lemaire P."/>
            <person name="Lindquist E."/>
            <person name="Endo T."/>
            <person name="Hotta K."/>
            <person name="Inaba K."/>
        </authorList>
    </citation>
    <scope>NUCLEOTIDE SEQUENCE [LARGE SCALE GENOMIC DNA]</scope>
    <source>
        <strain evidence="7">wild type</strain>
    </source>
</reference>
<dbReference type="GO" id="GO:0016020">
    <property type="term" value="C:membrane"/>
    <property type="evidence" value="ECO:0007669"/>
    <property type="project" value="UniProtKB-SubCell"/>
</dbReference>
<dbReference type="Ensembl" id="ENSCINT00000033539.1">
    <property type="protein sequence ID" value="ENSCINP00000036435.1"/>
    <property type="gene ID" value="ENSCING00000019768.1"/>
</dbReference>
<reference evidence="8" key="1">
    <citation type="journal article" date="2002" name="Science">
        <title>The draft genome of Ciona intestinalis: insights into chordate and vertebrate origins.</title>
        <authorList>
            <person name="Dehal P."/>
            <person name="Satou Y."/>
            <person name="Campbell R.K."/>
            <person name="Chapman J."/>
            <person name="Degnan B."/>
            <person name="De Tomaso A."/>
            <person name="Davidson B."/>
            <person name="Di Gregorio A."/>
            <person name="Gelpke M."/>
            <person name="Goodstein D.M."/>
            <person name="Harafuji N."/>
            <person name="Hastings K.E."/>
            <person name="Ho I."/>
            <person name="Hotta K."/>
            <person name="Huang W."/>
            <person name="Kawashima T."/>
            <person name="Lemaire P."/>
            <person name="Martinez D."/>
            <person name="Meinertzhagen I.A."/>
            <person name="Necula S."/>
            <person name="Nonaka M."/>
            <person name="Putnam N."/>
            <person name="Rash S."/>
            <person name="Saiga H."/>
            <person name="Satake M."/>
            <person name="Terry A."/>
            <person name="Yamada L."/>
            <person name="Wang H.G."/>
            <person name="Awazu S."/>
            <person name="Azumi K."/>
            <person name="Boore J."/>
            <person name="Branno M."/>
            <person name="Chin-Bow S."/>
            <person name="DeSantis R."/>
            <person name="Doyle S."/>
            <person name="Francino P."/>
            <person name="Keys D.N."/>
            <person name="Haga S."/>
            <person name="Hayashi H."/>
            <person name="Hino K."/>
            <person name="Imai K.S."/>
            <person name="Inaba K."/>
            <person name="Kano S."/>
            <person name="Kobayashi K."/>
            <person name="Kobayashi M."/>
            <person name="Lee B.I."/>
            <person name="Makabe K.W."/>
            <person name="Manohar C."/>
            <person name="Matassi G."/>
            <person name="Medina M."/>
            <person name="Mochizuki Y."/>
            <person name="Mount S."/>
            <person name="Morishita T."/>
            <person name="Miura S."/>
            <person name="Nakayama A."/>
            <person name="Nishizaka S."/>
            <person name="Nomoto H."/>
            <person name="Ohta F."/>
            <person name="Oishi K."/>
            <person name="Rigoutsos I."/>
            <person name="Sano M."/>
            <person name="Sasaki A."/>
            <person name="Sasakura Y."/>
            <person name="Shoguchi E."/>
            <person name="Shin-i T."/>
            <person name="Spagnuolo A."/>
            <person name="Stainier D."/>
            <person name="Suzuki M.M."/>
            <person name="Tassy O."/>
            <person name="Takatori N."/>
            <person name="Tokuoka M."/>
            <person name="Yagi K."/>
            <person name="Yoshizaki F."/>
            <person name="Wada S."/>
            <person name="Zhang C."/>
            <person name="Hyatt P.D."/>
            <person name="Larimer F."/>
            <person name="Detter C."/>
            <person name="Doggett N."/>
            <person name="Glavina T."/>
            <person name="Hawkins T."/>
            <person name="Richardson P."/>
            <person name="Lucas S."/>
            <person name="Kohara Y."/>
            <person name="Levine M."/>
            <person name="Satoh N."/>
            <person name="Rokhsar D.S."/>
        </authorList>
    </citation>
    <scope>NUCLEOTIDE SEQUENCE [LARGE SCALE GENOMIC DNA]</scope>
</reference>
<evidence type="ECO:0000256" key="2">
    <source>
        <dbReference type="ARBA" id="ARBA00022692"/>
    </source>
</evidence>
<feature type="transmembrane region" description="Helical" evidence="5">
    <location>
        <begin position="389"/>
        <end position="406"/>
    </location>
</feature>
<feature type="transmembrane region" description="Helical" evidence="5">
    <location>
        <begin position="98"/>
        <end position="120"/>
    </location>
</feature>
<dbReference type="EMBL" id="EAAA01001697">
    <property type="status" value="NOT_ANNOTATED_CDS"/>
    <property type="molecule type" value="Genomic_DNA"/>
</dbReference>
<keyword evidence="2 5" id="KW-0812">Transmembrane</keyword>
<evidence type="ECO:0000313" key="8">
    <source>
        <dbReference type="Proteomes" id="UP000008144"/>
    </source>
</evidence>
<dbReference type="HOGENOM" id="CLU_023132_0_1_1"/>
<dbReference type="InterPro" id="IPR020846">
    <property type="entry name" value="MFS_dom"/>
</dbReference>
<dbReference type="GO" id="GO:0022857">
    <property type="term" value="F:transmembrane transporter activity"/>
    <property type="evidence" value="ECO:0007669"/>
    <property type="project" value="InterPro"/>
</dbReference>
<dbReference type="PROSITE" id="PS50850">
    <property type="entry name" value="MFS"/>
    <property type="match status" value="1"/>
</dbReference>
<feature type="transmembrane region" description="Helical" evidence="5">
    <location>
        <begin position="269"/>
        <end position="290"/>
    </location>
</feature>
<name>H2Y3F0_CIOIN</name>
<dbReference type="Gene3D" id="1.20.1250.20">
    <property type="entry name" value="MFS general substrate transporter like domains"/>
    <property type="match status" value="1"/>
</dbReference>
<sequence>KIYKRRFFMISLTCLGALTSGIQNVVYAGLPSSVKIYFKASPLVYDLLTSLYYFMFAISGVFCIWVIEKVGNRISHIIASSFKCFLAFIHIFDKFPNPYIVAIFAQLLNGIAQVFVLSLPPKIAGTWFDSNQISTATSMTVFSYQAGNGLSLLLPPYIIPVSASDTNLLKTRMLYIFGFIAALAFVSFILIIIFFEEKPPLPPSTSAVVASITEEKPLIDSLKTVLSNSNFVRFIFTFAINYGSFCAIMTVIVSQILKADGSKLTDKTAGQIAATAAFSGITGPIFFGVWLDKTKKFLCTSSFVYGMALVSTAAYTVAVHSSVEWPLWITTIVFGIAFTSYMNIGMEIASELTFPEPASTSTSLIYSLGGVFCLIETEVARAIMDDGHILGSNIFFTMMLLVGFIIT</sequence>
<dbReference type="EMBL" id="EAAA01001696">
    <property type="status" value="NOT_ANNOTATED_CDS"/>
    <property type="molecule type" value="Genomic_DNA"/>
</dbReference>
<dbReference type="InterPro" id="IPR011701">
    <property type="entry name" value="MFS"/>
</dbReference>
<feature type="transmembrane region" description="Helical" evidence="5">
    <location>
        <begin position="141"/>
        <end position="159"/>
    </location>
</feature>
<dbReference type="SUPFAM" id="SSF103473">
    <property type="entry name" value="MFS general substrate transporter"/>
    <property type="match status" value="1"/>
</dbReference>
<evidence type="ECO:0000256" key="1">
    <source>
        <dbReference type="ARBA" id="ARBA00004141"/>
    </source>
</evidence>
<accession>H2Y3F0</accession>
<keyword evidence="8" id="KW-1185">Reference proteome</keyword>
<evidence type="ECO:0000259" key="6">
    <source>
        <dbReference type="PROSITE" id="PS50850"/>
    </source>
</evidence>
<protein>
    <recommendedName>
        <fullName evidence="6">Major facilitator superfamily (MFS) profile domain-containing protein</fullName>
    </recommendedName>
</protein>
<keyword evidence="4 5" id="KW-0472">Membrane</keyword>
<dbReference type="GeneTree" id="ENSGT01030000234625"/>
<keyword evidence="3 5" id="KW-1133">Transmembrane helix</keyword>
<evidence type="ECO:0000313" key="7">
    <source>
        <dbReference type="Ensembl" id="ENSCINP00000036435.1"/>
    </source>
</evidence>
<dbReference type="FunFam" id="1.20.1250.20:FF:001551">
    <property type="entry name" value="Uncharacterized protein"/>
    <property type="match status" value="1"/>
</dbReference>
<proteinExistence type="predicted"/>
<dbReference type="EMBL" id="EAAA01001698">
    <property type="status" value="NOT_ANNOTATED_CDS"/>
    <property type="molecule type" value="Genomic_DNA"/>
</dbReference>
<feature type="transmembrane region" description="Helical" evidence="5">
    <location>
        <begin position="297"/>
        <end position="319"/>
    </location>
</feature>
<comment type="subcellular location">
    <subcellularLocation>
        <location evidence="1">Membrane</location>
        <topology evidence="1">Multi-pass membrane protein</topology>
    </subcellularLocation>
</comment>
<feature type="transmembrane region" description="Helical" evidence="5">
    <location>
        <begin position="50"/>
        <end position="67"/>
    </location>
</feature>
<feature type="transmembrane region" description="Helical" evidence="5">
    <location>
        <begin position="231"/>
        <end position="257"/>
    </location>
</feature>
<reference evidence="7" key="4">
    <citation type="submission" date="2025-09" db="UniProtKB">
        <authorList>
            <consortium name="Ensembl"/>
        </authorList>
    </citation>
    <scope>IDENTIFICATION</scope>
</reference>
<feature type="transmembrane region" description="Helical" evidence="5">
    <location>
        <begin position="174"/>
        <end position="195"/>
    </location>
</feature>